<keyword evidence="1" id="KW-0378">Hydrolase</keyword>
<accession>A0A8T4L5Q0</accession>
<dbReference type="AlphaFoldDB" id="A0A8T4L5Q0"/>
<name>A0A8T4L5Q0_9ARCH</name>
<comment type="caution">
    <text evidence="1">The sequence shown here is derived from an EMBL/GenBank/DDBJ whole genome shotgun (WGS) entry which is preliminary data.</text>
</comment>
<protein>
    <submittedName>
        <fullName evidence="1">Alpha/beta hydrolase</fullName>
    </submittedName>
</protein>
<evidence type="ECO:0000313" key="1">
    <source>
        <dbReference type="EMBL" id="MBS3061947.1"/>
    </source>
</evidence>
<reference evidence="1" key="1">
    <citation type="submission" date="2021-03" db="EMBL/GenBank/DDBJ databases">
        <authorList>
            <person name="Jaffe A."/>
        </authorList>
    </citation>
    <scope>NUCLEOTIDE SEQUENCE</scope>
    <source>
        <strain evidence="1">RIFCSPLOWO2_01_FULL_AR10_48_17</strain>
    </source>
</reference>
<dbReference type="Proteomes" id="UP000675968">
    <property type="component" value="Unassembled WGS sequence"/>
</dbReference>
<organism evidence="1 2">
    <name type="scientific">Candidatus Iainarchaeum sp</name>
    <dbReference type="NCBI Taxonomy" id="3101447"/>
    <lineage>
        <taxon>Archaea</taxon>
        <taxon>Candidatus Iainarchaeota</taxon>
        <taxon>Candidatus Iainarchaeia</taxon>
        <taxon>Candidatus Iainarchaeales</taxon>
        <taxon>Candidatus Iainarchaeaceae</taxon>
        <taxon>Candidatus Iainarchaeum</taxon>
    </lineage>
</organism>
<dbReference type="Gene3D" id="3.40.50.1820">
    <property type="entry name" value="alpha/beta hydrolase"/>
    <property type="match status" value="1"/>
</dbReference>
<reference evidence="1" key="2">
    <citation type="submission" date="2021-05" db="EMBL/GenBank/DDBJ databases">
        <title>Protein family content uncovers lineage relationships and bacterial pathway maintenance mechanisms in DPANN archaea.</title>
        <authorList>
            <person name="Castelle C.J."/>
            <person name="Meheust R."/>
            <person name="Jaffe A.L."/>
            <person name="Seitz K."/>
            <person name="Gong X."/>
            <person name="Baker B.J."/>
            <person name="Banfield J.F."/>
        </authorList>
    </citation>
    <scope>NUCLEOTIDE SEQUENCE</scope>
    <source>
        <strain evidence="1">RIFCSPLOWO2_01_FULL_AR10_48_17</strain>
    </source>
</reference>
<dbReference type="EMBL" id="JAGVWC010000011">
    <property type="protein sequence ID" value="MBS3061947.1"/>
    <property type="molecule type" value="Genomic_DNA"/>
</dbReference>
<sequence length="218" mass="24114">MTTPKLGFFHRFERSAKNDSMTLLGLHGTGGDENDLFEIAKAIRPAANILCPRGKVLEGNANRFFRRTALGAFDLEDLRLRTKELKKFVSNAAKEYSFSEDALVGVGYSNGANMLVNLLLHYPDSISGVILLRPLLPSKPVNIPDLSGKKVLVLAGKKDALIFPAKTTELLAYLEKTRCQVQCEWLELGHDVSLADVDLARVWIAGGFPEKTRQEICL</sequence>
<gene>
    <name evidence="1" type="ORF">J4215_05185</name>
</gene>
<proteinExistence type="predicted"/>
<dbReference type="GO" id="GO:0016787">
    <property type="term" value="F:hydrolase activity"/>
    <property type="evidence" value="ECO:0007669"/>
    <property type="project" value="UniProtKB-KW"/>
</dbReference>
<dbReference type="InterPro" id="IPR029058">
    <property type="entry name" value="AB_hydrolase_fold"/>
</dbReference>
<dbReference type="SUPFAM" id="SSF53474">
    <property type="entry name" value="alpha/beta-Hydrolases"/>
    <property type="match status" value="1"/>
</dbReference>
<evidence type="ECO:0000313" key="2">
    <source>
        <dbReference type="Proteomes" id="UP000675968"/>
    </source>
</evidence>